<dbReference type="InterPro" id="IPR007345">
    <property type="entry name" value="Polysacch_pyruvyl_Trfase"/>
</dbReference>
<sequence>MKKVFIFGYYGFQNIGDEAILSAIVSTLRKEKEDIYISALSYNAQYTEKLHDIHAVSRNSLRGIIQAIRESDLVISGGGSLLQDVTSSRSLIYYLSIIYLAKKMGKKVMFYGNGFGPITKHWNRYLLQRILRQVDRITLRDYDSMETFEAIVLNKSVEVTADATFVLEPEEHDQVQHILKAENIPMDKPLVGISVRPWKHADSIVKVLASVSDYIIDRNMNVVFLPMQFTKDIAMSQQICDRMKNKAYVLQQEVNPKEMIGVIGKMDFLIGMRLHALIFAARMGVPMIGIEYDPKIKGFLDVVRQTNIGKVEELDTIKLCSEFDRLWNERQKDQQMLQKTAEYLKKKAAINGEIAVRLLE</sequence>
<proteinExistence type="predicted"/>
<dbReference type="NCBIfam" id="TIGR03609">
    <property type="entry name" value="S_layer_CsaB"/>
    <property type="match status" value="1"/>
</dbReference>
<dbReference type="SUPFAM" id="SSF53756">
    <property type="entry name" value="UDP-Glycosyltransferase/glycogen phosphorylase"/>
    <property type="match status" value="1"/>
</dbReference>
<dbReference type="InterPro" id="IPR019896">
    <property type="entry name" value="Polysacch_pyruvyl_Trfase_CsaB"/>
</dbReference>
<reference evidence="3" key="1">
    <citation type="submission" date="2016-11" db="EMBL/GenBank/DDBJ databases">
        <authorList>
            <person name="Varghese N."/>
            <person name="Submissions S."/>
        </authorList>
    </citation>
    <scope>NUCLEOTIDE SEQUENCE [LARGE SCALE GENOMIC DNA]</scope>
    <source>
        <strain evidence="3">DSM 17957</strain>
    </source>
</reference>
<dbReference type="Pfam" id="PF04230">
    <property type="entry name" value="PS_pyruv_trans"/>
    <property type="match status" value="1"/>
</dbReference>
<dbReference type="STRING" id="1121919.SAMN02745975_00419"/>
<dbReference type="Gene3D" id="3.40.50.2000">
    <property type="entry name" value="Glycogen Phosphorylase B"/>
    <property type="match status" value="1"/>
</dbReference>
<dbReference type="Proteomes" id="UP000184536">
    <property type="component" value="Unassembled WGS sequence"/>
</dbReference>
<dbReference type="PANTHER" id="PTHR36836">
    <property type="entry name" value="COLANIC ACID BIOSYNTHESIS PROTEIN WCAK"/>
    <property type="match status" value="1"/>
</dbReference>
<gene>
    <name evidence="2" type="ORF">SAMN02745975_00419</name>
</gene>
<organism evidence="2 3">
    <name type="scientific">Geosporobacter subterraneus DSM 17957</name>
    <dbReference type="NCBI Taxonomy" id="1121919"/>
    <lineage>
        <taxon>Bacteria</taxon>
        <taxon>Bacillati</taxon>
        <taxon>Bacillota</taxon>
        <taxon>Clostridia</taxon>
        <taxon>Peptostreptococcales</taxon>
        <taxon>Thermotaleaceae</taxon>
        <taxon>Geosporobacter</taxon>
    </lineage>
</organism>
<dbReference type="GO" id="GO:0016740">
    <property type="term" value="F:transferase activity"/>
    <property type="evidence" value="ECO:0007669"/>
    <property type="project" value="UniProtKB-KW"/>
</dbReference>
<dbReference type="OrthoDB" id="3199616at2"/>
<dbReference type="AlphaFoldDB" id="A0A1M6D932"/>
<evidence type="ECO:0000259" key="1">
    <source>
        <dbReference type="Pfam" id="PF04230"/>
    </source>
</evidence>
<dbReference type="PANTHER" id="PTHR36836:SF1">
    <property type="entry name" value="COLANIC ACID BIOSYNTHESIS PROTEIN WCAK"/>
    <property type="match status" value="1"/>
</dbReference>
<keyword evidence="3" id="KW-1185">Reference proteome</keyword>
<keyword evidence="2" id="KW-0808">Transferase</keyword>
<evidence type="ECO:0000313" key="3">
    <source>
        <dbReference type="Proteomes" id="UP000184536"/>
    </source>
</evidence>
<feature type="domain" description="Polysaccharide pyruvyl transferase" evidence="1">
    <location>
        <begin position="14"/>
        <end position="294"/>
    </location>
</feature>
<dbReference type="EMBL" id="FQZV01000005">
    <property type="protein sequence ID" value="SHI69661.1"/>
    <property type="molecule type" value="Genomic_DNA"/>
</dbReference>
<name>A0A1M6D932_9FIRM</name>
<accession>A0A1M6D932</accession>
<dbReference type="RefSeq" id="WP_110939712.1">
    <property type="nucleotide sequence ID" value="NZ_FQZV01000005.1"/>
</dbReference>
<evidence type="ECO:0000313" key="2">
    <source>
        <dbReference type="EMBL" id="SHI69661.1"/>
    </source>
</evidence>
<protein>
    <submittedName>
        <fullName evidence="2">Polysaccharide pyruvyl transferase CsaB</fullName>
    </submittedName>
</protein>